<dbReference type="STRING" id="1123062.SAMN02745775_101164"/>
<reference evidence="3 4" key="1">
    <citation type="submission" date="2016-10" db="EMBL/GenBank/DDBJ databases">
        <authorList>
            <person name="de Groot N.N."/>
        </authorList>
    </citation>
    <scope>NUCLEOTIDE SEQUENCE [LARGE SCALE GENOMIC DNA]</scope>
    <source>
        <strain evidence="3 4">DSM 19981</strain>
    </source>
</reference>
<dbReference type="PANTHER" id="PTHR44154:SF1">
    <property type="entry name" value="QUINONE OXIDOREDUCTASE"/>
    <property type="match status" value="1"/>
</dbReference>
<dbReference type="AlphaFoldDB" id="A0A1I3XD92"/>
<dbReference type="InterPro" id="IPR020843">
    <property type="entry name" value="ER"/>
</dbReference>
<dbReference type="InterPro" id="IPR036291">
    <property type="entry name" value="NAD(P)-bd_dom_sf"/>
</dbReference>
<evidence type="ECO:0000313" key="4">
    <source>
        <dbReference type="Proteomes" id="UP000199473"/>
    </source>
</evidence>
<evidence type="ECO:0000313" key="3">
    <source>
        <dbReference type="EMBL" id="SFK17026.1"/>
    </source>
</evidence>
<evidence type="ECO:0000259" key="2">
    <source>
        <dbReference type="SMART" id="SM00829"/>
    </source>
</evidence>
<proteinExistence type="predicted"/>
<organism evidence="3 4">
    <name type="scientific">Falsiroseomonas stagni DSM 19981</name>
    <dbReference type="NCBI Taxonomy" id="1123062"/>
    <lineage>
        <taxon>Bacteria</taxon>
        <taxon>Pseudomonadati</taxon>
        <taxon>Pseudomonadota</taxon>
        <taxon>Alphaproteobacteria</taxon>
        <taxon>Acetobacterales</taxon>
        <taxon>Roseomonadaceae</taxon>
        <taxon>Falsiroseomonas</taxon>
    </lineage>
</organism>
<dbReference type="RefSeq" id="WP_092954072.1">
    <property type="nucleotide sequence ID" value="NZ_FOSQ01000001.1"/>
</dbReference>
<dbReference type="Gene3D" id="3.40.50.720">
    <property type="entry name" value="NAD(P)-binding Rossmann-like Domain"/>
    <property type="match status" value="1"/>
</dbReference>
<dbReference type="InterPro" id="IPR013149">
    <property type="entry name" value="ADH-like_C"/>
</dbReference>
<dbReference type="SUPFAM" id="SSF50129">
    <property type="entry name" value="GroES-like"/>
    <property type="match status" value="1"/>
</dbReference>
<dbReference type="SUPFAM" id="SSF51735">
    <property type="entry name" value="NAD(P)-binding Rossmann-fold domains"/>
    <property type="match status" value="1"/>
</dbReference>
<dbReference type="GO" id="GO:0016491">
    <property type="term" value="F:oxidoreductase activity"/>
    <property type="evidence" value="ECO:0007669"/>
    <property type="project" value="InterPro"/>
</dbReference>
<keyword evidence="1" id="KW-0521">NADP</keyword>
<dbReference type="InterPro" id="IPR013154">
    <property type="entry name" value="ADH-like_N"/>
</dbReference>
<dbReference type="Pfam" id="PF08240">
    <property type="entry name" value="ADH_N"/>
    <property type="match status" value="1"/>
</dbReference>
<dbReference type="OrthoDB" id="7355832at2"/>
<feature type="domain" description="Enoyl reductase (ER)" evidence="2">
    <location>
        <begin position="32"/>
        <end position="342"/>
    </location>
</feature>
<dbReference type="PANTHER" id="PTHR44154">
    <property type="entry name" value="QUINONE OXIDOREDUCTASE"/>
    <property type="match status" value="1"/>
</dbReference>
<accession>A0A1I3XD92</accession>
<dbReference type="Pfam" id="PF00107">
    <property type="entry name" value="ADH_zinc_N"/>
    <property type="match status" value="1"/>
</dbReference>
<dbReference type="InterPro" id="IPR011032">
    <property type="entry name" value="GroES-like_sf"/>
</dbReference>
<evidence type="ECO:0000256" key="1">
    <source>
        <dbReference type="ARBA" id="ARBA00022857"/>
    </source>
</evidence>
<protein>
    <submittedName>
        <fullName evidence="3">NADPH:quinone reductase</fullName>
    </submittedName>
</protein>
<dbReference type="Gene3D" id="3.90.180.10">
    <property type="entry name" value="Medium-chain alcohol dehydrogenases, catalytic domain"/>
    <property type="match status" value="1"/>
</dbReference>
<dbReference type="EMBL" id="FOSQ01000001">
    <property type="protein sequence ID" value="SFK17026.1"/>
    <property type="molecule type" value="Genomic_DNA"/>
</dbReference>
<name>A0A1I3XD92_9PROT</name>
<sequence length="345" mass="35254">MNDAPLALAPLVPGPGASLPSHAPALRFQRHGGPEVLALEQMPVAAPAAGEALVAIHAASINPSDVKNVLGRMKQTVPPRTPGRDFAGVVVAGPAEWLGAEVWGTGGDIGFTRDGTHAAYLTVPVAALSRKPANLTFEQAGAVGVNYISAWIGLDYAQIREGETLLVIGASGGVGGAACGIARGKGASVIAACRGQADPASPARHATDNFIDLNDPDFAASIAKANGGKAIDIVFDCVGRPDLVEAALAALGFGGRAILISGSPGESMKVEMIPFYRRECRLIGVDSLKRKAAECAPMMDALRPGFESGAYPAPAIAERHALADGAAGYASVARGTRGRVVLTMR</sequence>
<dbReference type="SMART" id="SM00829">
    <property type="entry name" value="PKS_ER"/>
    <property type="match status" value="1"/>
</dbReference>
<gene>
    <name evidence="3" type="ORF">SAMN02745775_101164</name>
</gene>
<dbReference type="Proteomes" id="UP000199473">
    <property type="component" value="Unassembled WGS sequence"/>
</dbReference>
<keyword evidence="4" id="KW-1185">Reference proteome</keyword>
<dbReference type="InterPro" id="IPR051603">
    <property type="entry name" value="Zinc-ADH_QOR/CCCR"/>
</dbReference>